<dbReference type="AlphaFoldDB" id="D5EM83"/>
<gene>
    <name evidence="2" type="ordered locus">Caka_2226</name>
</gene>
<dbReference type="RefSeq" id="WP_013043965.1">
    <property type="nucleotide sequence ID" value="NC_014008.1"/>
</dbReference>
<sequence>MKLRKQLSAGLILLGLSSALPAASFEDAATHLDTDGSLVGYINFEGDGQEIGSKLTAIYQDVLTANPGMMPIPVDFVALFDNLGFGCVEAIGVSSKEVADGLQQNKSVMLLNGEPTGLLAIYGNSSTPSASFAAAELAPADATAAISTNIDWTALQATVTAILTQTMGPMGEGLVQGQLQQMIPGTDIKYAEIITALSGRWDAFWLESYNEEFMPSYKAWIRIENAGALLPRLESILTDMGITLKKDETGTVADFSHMLDMEGMGLFIQSTTGGELIIYTHENWGPDSEGTRLNATEDYQKLAGKLPATALSYSYSAGYDINMLLEIMKAEPEVAPYLPIAEKAIELFVGDFLKPNITAMTLEKGVLYTEQHASFSTKQVVMVMPAALIGGVSAAMAIPAFEKVRGTSQEKAIINNLRQIASAADQYMLENGVTEVRYEQLIDPDNAYIPSLESVAGETYEGMIIKEDRESLSVELPDGRVITSPY</sequence>
<dbReference type="STRING" id="583355.Caka_2226"/>
<organism evidence="2 3">
    <name type="scientific">Coraliomargarita akajimensis (strain DSM 45221 / IAM 15411 / JCM 23193 / KCTC 12865 / 04OKA010-24)</name>
    <dbReference type="NCBI Taxonomy" id="583355"/>
    <lineage>
        <taxon>Bacteria</taxon>
        <taxon>Pseudomonadati</taxon>
        <taxon>Verrucomicrobiota</taxon>
        <taxon>Opitutia</taxon>
        <taxon>Puniceicoccales</taxon>
        <taxon>Coraliomargaritaceae</taxon>
        <taxon>Coraliomargarita</taxon>
    </lineage>
</organism>
<dbReference type="HOGENOM" id="CLU_561080_0_0_0"/>
<evidence type="ECO:0000313" key="3">
    <source>
        <dbReference type="Proteomes" id="UP000000925"/>
    </source>
</evidence>
<proteinExistence type="predicted"/>
<keyword evidence="1" id="KW-0732">Signal</keyword>
<dbReference type="OrthoDB" id="190920at2"/>
<dbReference type="KEGG" id="caa:Caka_2226"/>
<evidence type="ECO:0000256" key="1">
    <source>
        <dbReference type="SAM" id="SignalP"/>
    </source>
</evidence>
<name>D5EM83_CORAD</name>
<dbReference type="EMBL" id="CP001998">
    <property type="protein sequence ID" value="ADE55243.1"/>
    <property type="molecule type" value="Genomic_DNA"/>
</dbReference>
<reference evidence="2 3" key="1">
    <citation type="journal article" date="2010" name="Stand. Genomic Sci.">
        <title>Complete genome sequence of Coraliomargarita akajimensis type strain (04OKA010-24).</title>
        <authorList>
            <person name="Mavromatis K."/>
            <person name="Abt B."/>
            <person name="Brambilla E."/>
            <person name="Lapidus A."/>
            <person name="Copeland A."/>
            <person name="Deshpande S."/>
            <person name="Nolan M."/>
            <person name="Lucas S."/>
            <person name="Tice H."/>
            <person name="Cheng J.F."/>
            <person name="Han C."/>
            <person name="Detter J.C."/>
            <person name="Woyke T."/>
            <person name="Goodwin L."/>
            <person name="Pitluck S."/>
            <person name="Held B."/>
            <person name="Brettin T."/>
            <person name="Tapia R."/>
            <person name="Ivanova N."/>
            <person name="Mikhailova N."/>
            <person name="Pati A."/>
            <person name="Liolios K."/>
            <person name="Chen A."/>
            <person name="Palaniappan K."/>
            <person name="Land M."/>
            <person name="Hauser L."/>
            <person name="Chang Y.J."/>
            <person name="Jeffries C.D."/>
            <person name="Rohde M."/>
            <person name="Goker M."/>
            <person name="Bristow J."/>
            <person name="Eisen J.A."/>
            <person name="Markowitz V."/>
            <person name="Hugenholtz P."/>
            <person name="Klenk H.P."/>
            <person name="Kyrpides N.C."/>
        </authorList>
    </citation>
    <scope>NUCLEOTIDE SEQUENCE [LARGE SCALE GENOMIC DNA]</scope>
    <source>
        <strain evidence="3">DSM 45221 / IAM 15411 / JCM 23193 / KCTC 12865</strain>
    </source>
</reference>
<feature type="signal peptide" evidence="1">
    <location>
        <begin position="1"/>
        <end position="22"/>
    </location>
</feature>
<evidence type="ECO:0000313" key="2">
    <source>
        <dbReference type="EMBL" id="ADE55243.1"/>
    </source>
</evidence>
<feature type="chain" id="PRO_5003070811" evidence="1">
    <location>
        <begin position="23"/>
        <end position="486"/>
    </location>
</feature>
<dbReference type="eggNOG" id="COG2165">
    <property type="taxonomic scope" value="Bacteria"/>
</dbReference>
<keyword evidence="3" id="KW-1185">Reference proteome</keyword>
<accession>D5EM83</accession>
<dbReference type="Proteomes" id="UP000000925">
    <property type="component" value="Chromosome"/>
</dbReference>
<protein>
    <submittedName>
        <fullName evidence="2">Uncharacterized protein</fullName>
    </submittedName>
</protein>